<dbReference type="InterPro" id="IPR021277">
    <property type="entry name" value="DUF2610"/>
</dbReference>
<dbReference type="EMBL" id="CP007481">
    <property type="protein sequence ID" value="AHX11814.1"/>
    <property type="molecule type" value="Genomic_DNA"/>
</dbReference>
<sequence length="45" mass="5067">MDSLSKLRELAEENNVSFEDLCVYALKIAECQETQNSEKGNASEE</sequence>
<name>X5HL34_9RICK</name>
<protein>
    <submittedName>
        <fullName evidence="1">Uncharacterized protein</fullName>
    </submittedName>
</protein>
<dbReference type="KEGG" id="nhm:NHE_0895"/>
<accession>X5HL34</accession>
<dbReference type="HOGENOM" id="CLU_3202519_0_0_5"/>
<keyword evidence="2" id="KW-1185">Reference proteome</keyword>
<gene>
    <name evidence="1" type="ORF">NHE_0895</name>
</gene>
<dbReference type="Pfam" id="PF11020">
    <property type="entry name" value="DUF2610"/>
    <property type="match status" value="1"/>
</dbReference>
<organism evidence="1 2">
    <name type="scientific">Neorickettsia helminthoeca str. Oregon</name>
    <dbReference type="NCBI Taxonomy" id="1286528"/>
    <lineage>
        <taxon>Bacteria</taxon>
        <taxon>Pseudomonadati</taxon>
        <taxon>Pseudomonadota</taxon>
        <taxon>Alphaproteobacteria</taxon>
        <taxon>Rickettsiales</taxon>
        <taxon>Anaplasmataceae</taxon>
        <taxon>Neorickettsia</taxon>
    </lineage>
</organism>
<proteinExistence type="predicted"/>
<reference evidence="1 2" key="1">
    <citation type="submission" date="2014-03" db="EMBL/GenBank/DDBJ databases">
        <title>Sequencing and Comparison of Genomes and Transcriptome Profiles of Human Ehrlichiosis Agents.</title>
        <authorList>
            <person name="Lin M."/>
            <person name="Daugherty S.C."/>
            <person name="Nagaraj S."/>
            <person name="Cheng Z."/>
            <person name="Xiong Q."/>
            <person name="Lin F.-Y."/>
            <person name="Sengamalay N."/>
            <person name="Ott S."/>
            <person name="Godinez A."/>
            <person name="Tallon L.J."/>
            <person name="Sadzewicz L."/>
            <person name="Fraser C.M."/>
            <person name="Dunning Hotopp J.C."/>
            <person name="Rikihisa Y."/>
        </authorList>
    </citation>
    <scope>NUCLEOTIDE SEQUENCE [LARGE SCALE GENOMIC DNA]</scope>
    <source>
        <strain evidence="1 2">Oregon</strain>
    </source>
</reference>
<evidence type="ECO:0000313" key="1">
    <source>
        <dbReference type="EMBL" id="AHX11814.1"/>
    </source>
</evidence>
<dbReference type="Proteomes" id="UP000023755">
    <property type="component" value="Chromosome"/>
</dbReference>
<evidence type="ECO:0000313" key="2">
    <source>
        <dbReference type="Proteomes" id="UP000023755"/>
    </source>
</evidence>
<dbReference type="AlphaFoldDB" id="X5HL34"/>